<reference evidence="1 2" key="1">
    <citation type="submission" date="2023-03" db="EMBL/GenBank/DDBJ databases">
        <title>Genome insight into feeding habits of ladybird beetles.</title>
        <authorList>
            <person name="Li H.-S."/>
            <person name="Huang Y.-H."/>
            <person name="Pang H."/>
        </authorList>
    </citation>
    <scope>NUCLEOTIDE SEQUENCE [LARGE SCALE GENOMIC DNA]</scope>
    <source>
        <strain evidence="1">SYSU_2023b</strain>
        <tissue evidence="1">Whole body</tissue>
    </source>
</reference>
<dbReference type="EMBL" id="JARQZJ010000125">
    <property type="protein sequence ID" value="KAK9890289.1"/>
    <property type="molecule type" value="Genomic_DNA"/>
</dbReference>
<keyword evidence="2" id="KW-1185">Reference proteome</keyword>
<organism evidence="1 2">
    <name type="scientific">Henosepilachna vigintioctopunctata</name>
    <dbReference type="NCBI Taxonomy" id="420089"/>
    <lineage>
        <taxon>Eukaryota</taxon>
        <taxon>Metazoa</taxon>
        <taxon>Ecdysozoa</taxon>
        <taxon>Arthropoda</taxon>
        <taxon>Hexapoda</taxon>
        <taxon>Insecta</taxon>
        <taxon>Pterygota</taxon>
        <taxon>Neoptera</taxon>
        <taxon>Endopterygota</taxon>
        <taxon>Coleoptera</taxon>
        <taxon>Polyphaga</taxon>
        <taxon>Cucujiformia</taxon>
        <taxon>Coccinelloidea</taxon>
        <taxon>Coccinellidae</taxon>
        <taxon>Epilachninae</taxon>
        <taxon>Epilachnini</taxon>
        <taxon>Henosepilachna</taxon>
    </lineage>
</organism>
<accession>A0AAW1VAZ9</accession>
<gene>
    <name evidence="1" type="ORF">WA026_010392</name>
</gene>
<dbReference type="Proteomes" id="UP001431783">
    <property type="component" value="Unassembled WGS sequence"/>
</dbReference>
<protein>
    <submittedName>
        <fullName evidence="1">Uncharacterized protein</fullName>
    </submittedName>
</protein>
<evidence type="ECO:0000313" key="1">
    <source>
        <dbReference type="EMBL" id="KAK9890289.1"/>
    </source>
</evidence>
<sequence length="142" mass="16722">MERIVLVNCVAVLLFAILGRVVSNHYGFLELRKASDQKQYSPLYPWKHRQKREPIADDYFDYSDLERQQLSSWIVAMNDASRRIPNRINRESSNNKMSFANERWMDIDLASRSPPFAPRLGRRNSSPFIPRLGRDSNRLFSF</sequence>
<comment type="caution">
    <text evidence="1">The sequence shown here is derived from an EMBL/GenBank/DDBJ whole genome shotgun (WGS) entry which is preliminary data.</text>
</comment>
<name>A0AAW1VAZ9_9CUCU</name>
<evidence type="ECO:0000313" key="2">
    <source>
        <dbReference type="Proteomes" id="UP001431783"/>
    </source>
</evidence>
<proteinExistence type="predicted"/>
<dbReference type="AlphaFoldDB" id="A0AAW1VAZ9"/>